<accession>A0ACB8S1M4</accession>
<dbReference type="EMBL" id="MU275866">
    <property type="protein sequence ID" value="KAI0050007.1"/>
    <property type="molecule type" value="Genomic_DNA"/>
</dbReference>
<sequence>MAASDSSSVRYPTPPPPPTLNTLDPVQRTRLIRSARKLGSVLGATPFVLESHGALVPVTILPASATRSRFPHSHSRSLPSPASPSDPAQRRRQGSVFDLSVDIPSPESTPRSSTSSRSSPASTPRTSVESLPMPSSMSFKSRRAADAPTPLILRLNAVPLSPTDPRAQSLPVTPTTATLPVPNTPTTPTQADTRRRKMARVMRTLGENVPPELVFHQASTPSLDLQAGFSLPASPTVHKTVARADAPSPAQTPKAHAFPTGPPLPPPSPSRFVFQRPRARMPSATKKHRRRSVTISAVPPTRFYMPPAVFASGARAPSGERWVGEWNRKDIHQVQRELRTMR</sequence>
<name>A0ACB8S1M4_9AGAM</name>
<gene>
    <name evidence="1" type="ORF">FA95DRAFT_1556126</name>
</gene>
<evidence type="ECO:0000313" key="1">
    <source>
        <dbReference type="EMBL" id="KAI0050007.1"/>
    </source>
</evidence>
<reference evidence="1" key="2">
    <citation type="journal article" date="2022" name="New Phytol.">
        <title>Evolutionary transition to the ectomycorrhizal habit in the genomes of a hyperdiverse lineage of mushroom-forming fungi.</title>
        <authorList>
            <person name="Looney B."/>
            <person name="Miyauchi S."/>
            <person name="Morin E."/>
            <person name="Drula E."/>
            <person name="Courty P.E."/>
            <person name="Kohler A."/>
            <person name="Kuo A."/>
            <person name="LaButti K."/>
            <person name="Pangilinan J."/>
            <person name="Lipzen A."/>
            <person name="Riley R."/>
            <person name="Andreopoulos W."/>
            <person name="He G."/>
            <person name="Johnson J."/>
            <person name="Nolan M."/>
            <person name="Tritt A."/>
            <person name="Barry K.W."/>
            <person name="Grigoriev I.V."/>
            <person name="Nagy L.G."/>
            <person name="Hibbett D."/>
            <person name="Henrissat B."/>
            <person name="Matheny P.B."/>
            <person name="Labbe J."/>
            <person name="Martin F.M."/>
        </authorList>
    </citation>
    <scope>NUCLEOTIDE SEQUENCE</scope>
    <source>
        <strain evidence="1">FP105234-sp</strain>
    </source>
</reference>
<protein>
    <submittedName>
        <fullName evidence="1">Uncharacterized protein</fullName>
    </submittedName>
</protein>
<feature type="non-terminal residue" evidence="1">
    <location>
        <position position="342"/>
    </location>
</feature>
<organism evidence="1 2">
    <name type="scientific">Auriscalpium vulgare</name>
    <dbReference type="NCBI Taxonomy" id="40419"/>
    <lineage>
        <taxon>Eukaryota</taxon>
        <taxon>Fungi</taxon>
        <taxon>Dikarya</taxon>
        <taxon>Basidiomycota</taxon>
        <taxon>Agaricomycotina</taxon>
        <taxon>Agaricomycetes</taxon>
        <taxon>Russulales</taxon>
        <taxon>Auriscalpiaceae</taxon>
        <taxon>Auriscalpium</taxon>
    </lineage>
</organism>
<keyword evidence="2" id="KW-1185">Reference proteome</keyword>
<proteinExistence type="predicted"/>
<comment type="caution">
    <text evidence="1">The sequence shown here is derived from an EMBL/GenBank/DDBJ whole genome shotgun (WGS) entry which is preliminary data.</text>
</comment>
<dbReference type="Proteomes" id="UP000814033">
    <property type="component" value="Unassembled WGS sequence"/>
</dbReference>
<reference evidence="1" key="1">
    <citation type="submission" date="2021-02" db="EMBL/GenBank/DDBJ databases">
        <authorList>
            <consortium name="DOE Joint Genome Institute"/>
            <person name="Ahrendt S."/>
            <person name="Looney B.P."/>
            <person name="Miyauchi S."/>
            <person name="Morin E."/>
            <person name="Drula E."/>
            <person name="Courty P.E."/>
            <person name="Chicoki N."/>
            <person name="Fauchery L."/>
            <person name="Kohler A."/>
            <person name="Kuo A."/>
            <person name="Labutti K."/>
            <person name="Pangilinan J."/>
            <person name="Lipzen A."/>
            <person name="Riley R."/>
            <person name="Andreopoulos W."/>
            <person name="He G."/>
            <person name="Johnson J."/>
            <person name="Barry K.W."/>
            <person name="Grigoriev I.V."/>
            <person name="Nagy L."/>
            <person name="Hibbett D."/>
            <person name="Henrissat B."/>
            <person name="Matheny P.B."/>
            <person name="Labbe J."/>
            <person name="Martin F."/>
        </authorList>
    </citation>
    <scope>NUCLEOTIDE SEQUENCE</scope>
    <source>
        <strain evidence="1">FP105234-sp</strain>
    </source>
</reference>
<evidence type="ECO:0000313" key="2">
    <source>
        <dbReference type="Proteomes" id="UP000814033"/>
    </source>
</evidence>